<dbReference type="InterPro" id="IPR011006">
    <property type="entry name" value="CheY-like_superfamily"/>
</dbReference>
<evidence type="ECO:0000256" key="5">
    <source>
        <dbReference type="ARBA" id="ARBA00022553"/>
    </source>
</evidence>
<keyword evidence="7" id="KW-0547">Nucleotide-binding</keyword>
<dbReference type="Pfam" id="PF00072">
    <property type="entry name" value="Response_reg"/>
    <property type="match status" value="3"/>
</dbReference>
<dbReference type="SMART" id="SM00086">
    <property type="entry name" value="PAC"/>
    <property type="match status" value="2"/>
</dbReference>
<dbReference type="InterPro" id="IPR035965">
    <property type="entry name" value="PAS-like_dom_sf"/>
</dbReference>
<dbReference type="PRINTS" id="PR00344">
    <property type="entry name" value="BCTRLSENSOR"/>
</dbReference>
<dbReference type="Gene3D" id="3.30.450.20">
    <property type="entry name" value="PAS domain"/>
    <property type="match status" value="3"/>
</dbReference>
<dbReference type="SUPFAM" id="SSF47384">
    <property type="entry name" value="Homodimeric domain of signal transducing histidine kinase"/>
    <property type="match status" value="1"/>
</dbReference>
<evidence type="ECO:0000259" key="17">
    <source>
        <dbReference type="PROSITE" id="PS50112"/>
    </source>
</evidence>
<sequence>MQAERKPGSRRILVAEDVEINREILGDVLAGLGHELAFAQDGAQALELVQRSTFDLVLMDVQMPAMDGLEATRRIRTLDGGARNVPILALTANVTQEEGRRCIAAGMNECLAKPYDWVQIEAAIARYGCAGAAAKPLPAPPPATHPGGPALVNTQVLAGLRRMAGPEQLRAMVRSGLDAYQTYCQEMLHPAAGADAIAAQAHKLKGSAGTIGLGALSAVAARIEDALADGLPVGLLLQELEDTMAATRAELDTLGVLADGKSAAAPARTQQQLEAALHASEALLQARDRQLAALQDGYDLLVSTLDATNDGVFTRQAGGSIFFNIRTAELWGIPEEDIATIDAESLRRFNLEQVADPVAYSALIERHRANPRERLVRVVALKSGLLLERTVAPQFVHGKCVGSVITYRDVTASVRHEEEMAFNGQVLENSGPMYWIERDTGAIAYANRAACKHFGFEVQELRGVSAASLGLALTPEQDRMVMAQAADAGPISFAGVHRRKDGSLRDVELSIFLTEQAERSMFVVCVKDVTEQRGAELEAGRQRALLLSLINSIPDGIVFKDLEGRYLGCNTAYSVRTGLSIDQVRGRTCEELFAPARAAEIRQRDRAVISANQPRTIEEMLSVADGREVCYETVVSRLQNQFGQAEGLLAVSRDISERKKHEEQIRTAMELAEAATHSKSDFLANMSHEIRTPMNAIIGLSHLVLQTDLAPRQRDYVSKVQTAGQHLLGVINDILDFSKVEAGKLDLEHAEFELEKLLDTTVSLISGECEKKGLELVMHVEPSVPARLKGDSLRLGQVLLNLVNNAVKFTARGEVGITVREMERTEGQVLLEFRVRDTGIGLSPEQIGRLFQSFSQGDASTTRRFGGTGLGLAISKKLVELMGGQVAVESQPGAGSTFSFTARLGIGADHARKLVPNPDLRGCRVLVVDDSFHARAAIAVMLTKMSFVVTEVSSGAEAIDAVRAAAVAGDPFRIVYLDWRMPGMDGMDTARRIKALGLPLPPVLMMVSAHGREEMLREAQNIGLDGVLVKPVNASLLFDSTMNVLGASWQEVAPASPAARPGADGLPGSLGALHGARILVVEDNEINQMVAREMLESAGFVVDVADNGQLGLERVQQADYDLVFMDMQMPVMDGLTSTREIRKIARLARLPILAMTANAMEHDRRRCIDAGMNDAVIKPIDPNALWAALVRWLPERGAEPAPMPASAVAAPAAAAPGADGLPRVAGLDTELGLSRVLNKKDLYLTILRRFASGYGSLAAKIQAALATGDLATAERLAHSAKSVAANIGASGIEAHAAGLESALKAYAPPAEVQQRLGAFERDLVTLVAALNDQLAPEAPPAGSGAPSAALKEPLQ</sequence>
<name>A0ABW0NEE1_9BURK</name>
<keyword evidence="5 13" id="KW-0597">Phosphoprotein</keyword>
<evidence type="ECO:0000313" key="21">
    <source>
        <dbReference type="Proteomes" id="UP001596037"/>
    </source>
</evidence>
<dbReference type="InterPro" id="IPR001789">
    <property type="entry name" value="Sig_transdc_resp-reg_receiver"/>
</dbReference>
<comment type="subcellular location">
    <subcellularLocation>
        <location evidence="2">Cell membrane</location>
        <topology evidence="2">Multi-pass membrane protein</topology>
    </subcellularLocation>
</comment>
<accession>A0ABW0NEE1</accession>
<evidence type="ECO:0000256" key="9">
    <source>
        <dbReference type="ARBA" id="ARBA00022989"/>
    </source>
</evidence>
<dbReference type="InterPro" id="IPR036890">
    <property type="entry name" value="HATPase_C_sf"/>
</dbReference>
<dbReference type="InterPro" id="IPR005467">
    <property type="entry name" value="His_kinase_dom"/>
</dbReference>
<dbReference type="EMBL" id="JBHSMF010000006">
    <property type="protein sequence ID" value="MFC5497923.1"/>
    <property type="molecule type" value="Genomic_DNA"/>
</dbReference>
<dbReference type="NCBIfam" id="TIGR00229">
    <property type="entry name" value="sensory_box"/>
    <property type="match status" value="2"/>
</dbReference>
<dbReference type="CDD" id="cd00088">
    <property type="entry name" value="HPT"/>
    <property type="match status" value="1"/>
</dbReference>
<feature type="domain" description="HPt" evidence="19">
    <location>
        <begin position="161"/>
        <end position="254"/>
    </location>
</feature>
<dbReference type="InterPro" id="IPR008207">
    <property type="entry name" value="Sig_transdc_His_kin_Hpt_dom"/>
</dbReference>
<dbReference type="CDD" id="cd17546">
    <property type="entry name" value="REC_hyHK_CKI1_RcsC-like"/>
    <property type="match status" value="3"/>
</dbReference>
<dbReference type="SUPFAM" id="SSF52172">
    <property type="entry name" value="CheY-like"/>
    <property type="match status" value="3"/>
</dbReference>
<dbReference type="SUPFAM" id="SSF47226">
    <property type="entry name" value="Histidine-containing phosphotransfer domain, HPT domain"/>
    <property type="match status" value="2"/>
</dbReference>
<dbReference type="PROSITE" id="PS50109">
    <property type="entry name" value="HIS_KIN"/>
    <property type="match status" value="1"/>
</dbReference>
<dbReference type="SMART" id="SM00388">
    <property type="entry name" value="HisKA"/>
    <property type="match status" value="1"/>
</dbReference>
<dbReference type="CDD" id="cd00082">
    <property type="entry name" value="HisKA"/>
    <property type="match status" value="1"/>
</dbReference>
<dbReference type="CDD" id="cd00130">
    <property type="entry name" value="PAS"/>
    <property type="match status" value="2"/>
</dbReference>
<feature type="domain" description="Histidine kinase" evidence="15">
    <location>
        <begin position="685"/>
        <end position="906"/>
    </location>
</feature>
<reference evidence="21" key="1">
    <citation type="journal article" date="2019" name="Int. J. Syst. Evol. Microbiol.">
        <title>The Global Catalogue of Microorganisms (GCM) 10K type strain sequencing project: providing services to taxonomists for standard genome sequencing and annotation.</title>
        <authorList>
            <consortium name="The Broad Institute Genomics Platform"/>
            <consortium name="The Broad Institute Genome Sequencing Center for Infectious Disease"/>
            <person name="Wu L."/>
            <person name="Ma J."/>
        </authorList>
    </citation>
    <scope>NUCLEOTIDE SEQUENCE [LARGE SCALE GENOMIC DNA]</scope>
    <source>
        <strain evidence="21">CCUG 57401</strain>
    </source>
</reference>
<dbReference type="Pfam" id="PF13426">
    <property type="entry name" value="PAS_9"/>
    <property type="match status" value="1"/>
</dbReference>
<evidence type="ECO:0000256" key="2">
    <source>
        <dbReference type="ARBA" id="ARBA00004651"/>
    </source>
</evidence>
<evidence type="ECO:0000256" key="1">
    <source>
        <dbReference type="ARBA" id="ARBA00000085"/>
    </source>
</evidence>
<evidence type="ECO:0000256" key="11">
    <source>
        <dbReference type="ARBA" id="ARBA00023136"/>
    </source>
</evidence>
<evidence type="ECO:0000256" key="13">
    <source>
        <dbReference type="PROSITE-ProRule" id="PRU00169"/>
    </source>
</evidence>
<dbReference type="InterPro" id="IPR003594">
    <property type="entry name" value="HATPase_dom"/>
</dbReference>
<evidence type="ECO:0000313" key="20">
    <source>
        <dbReference type="EMBL" id="MFC5497923.1"/>
    </source>
</evidence>
<dbReference type="InterPro" id="IPR001610">
    <property type="entry name" value="PAC"/>
</dbReference>
<feature type="domain" description="Response regulatory" evidence="16">
    <location>
        <begin position="11"/>
        <end position="128"/>
    </location>
</feature>
<evidence type="ECO:0000256" key="8">
    <source>
        <dbReference type="ARBA" id="ARBA00022840"/>
    </source>
</evidence>
<feature type="domain" description="Response regulatory" evidence="16">
    <location>
        <begin position="924"/>
        <end position="1045"/>
    </location>
</feature>
<dbReference type="SMART" id="SM00387">
    <property type="entry name" value="HATPase_c"/>
    <property type="match status" value="1"/>
</dbReference>
<dbReference type="InterPro" id="IPR013656">
    <property type="entry name" value="PAS_4"/>
</dbReference>
<keyword evidence="21" id="KW-1185">Reference proteome</keyword>
<dbReference type="PROSITE" id="PS50113">
    <property type="entry name" value="PAC"/>
    <property type="match status" value="1"/>
</dbReference>
<dbReference type="SMART" id="SM00448">
    <property type="entry name" value="REC"/>
    <property type="match status" value="3"/>
</dbReference>
<evidence type="ECO:0000256" key="10">
    <source>
        <dbReference type="ARBA" id="ARBA00023012"/>
    </source>
</evidence>
<dbReference type="PROSITE" id="PS50110">
    <property type="entry name" value="RESPONSE_REGULATORY"/>
    <property type="match status" value="3"/>
</dbReference>
<dbReference type="CDD" id="cd16922">
    <property type="entry name" value="HATPase_EvgS-ArcB-TorS-like"/>
    <property type="match status" value="1"/>
</dbReference>
<evidence type="ECO:0000256" key="6">
    <source>
        <dbReference type="ARBA" id="ARBA00022692"/>
    </source>
</evidence>
<comment type="catalytic activity">
    <reaction evidence="1">
        <text>ATP + protein L-histidine = ADP + protein N-phospho-L-histidine.</text>
        <dbReference type="EC" id="2.7.13.3"/>
    </reaction>
</comment>
<evidence type="ECO:0000259" key="15">
    <source>
        <dbReference type="PROSITE" id="PS50109"/>
    </source>
</evidence>
<dbReference type="SMART" id="SM00091">
    <property type="entry name" value="PAS"/>
    <property type="match status" value="3"/>
</dbReference>
<feature type="domain" description="PAS" evidence="17">
    <location>
        <begin position="542"/>
        <end position="612"/>
    </location>
</feature>
<keyword evidence="6" id="KW-0812">Transmembrane</keyword>
<evidence type="ECO:0000256" key="3">
    <source>
        <dbReference type="ARBA" id="ARBA00012438"/>
    </source>
</evidence>
<keyword evidence="8" id="KW-0067">ATP-binding</keyword>
<feature type="region of interest" description="Disordered" evidence="14">
    <location>
        <begin position="1336"/>
        <end position="1355"/>
    </location>
</feature>
<dbReference type="Pfam" id="PF01627">
    <property type="entry name" value="Hpt"/>
    <property type="match status" value="2"/>
</dbReference>
<feature type="compositionally biased region" description="Low complexity" evidence="14">
    <location>
        <begin position="1340"/>
        <end position="1349"/>
    </location>
</feature>
<feature type="modified residue" description="4-aspartylphosphate" evidence="13">
    <location>
        <position position="1126"/>
    </location>
</feature>
<evidence type="ECO:0000256" key="4">
    <source>
        <dbReference type="ARBA" id="ARBA00022475"/>
    </source>
</evidence>
<evidence type="ECO:0000259" key="16">
    <source>
        <dbReference type="PROSITE" id="PS50110"/>
    </source>
</evidence>
<dbReference type="InterPro" id="IPR036097">
    <property type="entry name" value="HisK_dim/P_sf"/>
</dbReference>
<dbReference type="Proteomes" id="UP001596037">
    <property type="component" value="Unassembled WGS sequence"/>
</dbReference>
<feature type="domain" description="PAC" evidence="18">
    <location>
        <begin position="615"/>
        <end position="667"/>
    </location>
</feature>
<dbReference type="Pfam" id="PF08448">
    <property type="entry name" value="PAS_4"/>
    <property type="match status" value="1"/>
</dbReference>
<feature type="domain" description="HPt" evidence="19">
    <location>
        <begin position="1239"/>
        <end position="1341"/>
    </location>
</feature>
<evidence type="ECO:0000256" key="7">
    <source>
        <dbReference type="ARBA" id="ARBA00022741"/>
    </source>
</evidence>
<dbReference type="InterPro" id="IPR003661">
    <property type="entry name" value="HisK_dim/P_dom"/>
</dbReference>
<proteinExistence type="predicted"/>
<protein>
    <recommendedName>
        <fullName evidence="3">histidine kinase</fullName>
        <ecNumber evidence="3">2.7.13.3</ecNumber>
    </recommendedName>
</protein>
<dbReference type="PANTHER" id="PTHR45339:SF1">
    <property type="entry name" value="HYBRID SIGNAL TRANSDUCTION HISTIDINE KINASE J"/>
    <property type="match status" value="1"/>
</dbReference>
<dbReference type="Pfam" id="PF02518">
    <property type="entry name" value="HATPase_c"/>
    <property type="match status" value="1"/>
</dbReference>
<evidence type="ECO:0000256" key="12">
    <source>
        <dbReference type="PROSITE-ProRule" id="PRU00110"/>
    </source>
</evidence>
<organism evidence="20 21">
    <name type="scientific">Caenimonas terrae</name>
    <dbReference type="NCBI Taxonomy" id="696074"/>
    <lineage>
        <taxon>Bacteria</taxon>
        <taxon>Pseudomonadati</taxon>
        <taxon>Pseudomonadota</taxon>
        <taxon>Betaproteobacteria</taxon>
        <taxon>Burkholderiales</taxon>
        <taxon>Comamonadaceae</taxon>
        <taxon>Caenimonas</taxon>
    </lineage>
</organism>
<dbReference type="EC" id="2.7.13.3" evidence="3"/>
<keyword evidence="10" id="KW-0902">Two-component regulatory system</keyword>
<keyword evidence="11" id="KW-0472">Membrane</keyword>
<dbReference type="SUPFAM" id="SSF55785">
    <property type="entry name" value="PYP-like sensor domain (PAS domain)"/>
    <property type="match status" value="2"/>
</dbReference>
<feature type="modified residue" description="Phosphohistidine" evidence="12">
    <location>
        <position position="202"/>
    </location>
</feature>
<dbReference type="Gene3D" id="1.20.120.160">
    <property type="entry name" value="HPT domain"/>
    <property type="match status" value="2"/>
</dbReference>
<gene>
    <name evidence="20" type="ORF">ACFPOE_10300</name>
</gene>
<evidence type="ECO:0000259" key="19">
    <source>
        <dbReference type="PROSITE" id="PS50894"/>
    </source>
</evidence>
<keyword evidence="9" id="KW-1133">Transmembrane helix</keyword>
<feature type="domain" description="Response regulatory" evidence="16">
    <location>
        <begin position="1077"/>
        <end position="1193"/>
    </location>
</feature>
<dbReference type="PANTHER" id="PTHR45339">
    <property type="entry name" value="HYBRID SIGNAL TRANSDUCTION HISTIDINE KINASE J"/>
    <property type="match status" value="1"/>
</dbReference>
<dbReference type="SUPFAM" id="SSF55874">
    <property type="entry name" value="ATPase domain of HSP90 chaperone/DNA topoisomerase II/histidine kinase"/>
    <property type="match status" value="1"/>
</dbReference>
<dbReference type="PROSITE" id="PS50894">
    <property type="entry name" value="HPT"/>
    <property type="match status" value="2"/>
</dbReference>
<dbReference type="Gene3D" id="3.40.50.2300">
    <property type="match status" value="3"/>
</dbReference>
<dbReference type="InterPro" id="IPR036641">
    <property type="entry name" value="HPT_dom_sf"/>
</dbReference>
<evidence type="ECO:0000256" key="14">
    <source>
        <dbReference type="SAM" id="MobiDB-lite"/>
    </source>
</evidence>
<dbReference type="RefSeq" id="WP_376849995.1">
    <property type="nucleotide sequence ID" value="NZ_JBHSMF010000006.1"/>
</dbReference>
<feature type="modified residue" description="Phosphohistidine" evidence="12">
    <location>
        <position position="1278"/>
    </location>
</feature>
<dbReference type="InterPro" id="IPR004358">
    <property type="entry name" value="Sig_transdc_His_kin-like_C"/>
</dbReference>
<dbReference type="Pfam" id="PF00512">
    <property type="entry name" value="HisKA"/>
    <property type="match status" value="1"/>
</dbReference>
<dbReference type="Gene3D" id="3.30.565.10">
    <property type="entry name" value="Histidine kinase-like ATPase, C-terminal domain"/>
    <property type="match status" value="1"/>
</dbReference>
<keyword evidence="4" id="KW-1003">Cell membrane</keyword>
<dbReference type="InterPro" id="IPR000700">
    <property type="entry name" value="PAS-assoc_C"/>
</dbReference>
<dbReference type="PROSITE" id="PS50112">
    <property type="entry name" value="PAS"/>
    <property type="match status" value="1"/>
</dbReference>
<evidence type="ECO:0000259" key="18">
    <source>
        <dbReference type="PROSITE" id="PS50113"/>
    </source>
</evidence>
<comment type="caution">
    <text evidence="20">The sequence shown here is derived from an EMBL/GenBank/DDBJ whole genome shotgun (WGS) entry which is preliminary data.</text>
</comment>
<dbReference type="Gene3D" id="1.10.287.130">
    <property type="match status" value="1"/>
</dbReference>
<feature type="modified residue" description="4-aspartylphosphate" evidence="13">
    <location>
        <position position="60"/>
    </location>
</feature>
<feature type="modified residue" description="4-aspartylphosphate" evidence="13">
    <location>
        <position position="978"/>
    </location>
</feature>
<dbReference type="InterPro" id="IPR000014">
    <property type="entry name" value="PAS"/>
</dbReference>